<dbReference type="InterPro" id="IPR012338">
    <property type="entry name" value="Beta-lactam/transpept-like"/>
</dbReference>
<evidence type="ECO:0000259" key="1">
    <source>
        <dbReference type="Pfam" id="PF00144"/>
    </source>
</evidence>
<reference evidence="2 3" key="1">
    <citation type="submission" date="2019-01" db="EMBL/GenBank/DDBJ databases">
        <title>Ktedonosporobacter rubrisoli SCAWS-G2.</title>
        <authorList>
            <person name="Huang Y."/>
            <person name="Yan B."/>
        </authorList>
    </citation>
    <scope>NUCLEOTIDE SEQUENCE [LARGE SCALE GENOMIC DNA]</scope>
    <source>
        <strain evidence="2 3">SCAWS-G2</strain>
    </source>
</reference>
<dbReference type="RefSeq" id="WP_129890304.1">
    <property type="nucleotide sequence ID" value="NZ_CP035758.1"/>
</dbReference>
<dbReference type="GO" id="GO:0016787">
    <property type="term" value="F:hydrolase activity"/>
    <property type="evidence" value="ECO:0007669"/>
    <property type="project" value="UniProtKB-KW"/>
</dbReference>
<dbReference type="OrthoDB" id="162146at2"/>
<evidence type="ECO:0000313" key="3">
    <source>
        <dbReference type="Proteomes" id="UP000290365"/>
    </source>
</evidence>
<dbReference type="Pfam" id="PF00144">
    <property type="entry name" value="Beta-lactamase"/>
    <property type="match status" value="1"/>
</dbReference>
<feature type="domain" description="Beta-lactamase-related" evidence="1">
    <location>
        <begin position="9"/>
        <end position="331"/>
    </location>
</feature>
<proteinExistence type="predicted"/>
<dbReference type="PANTHER" id="PTHR43283:SF3">
    <property type="entry name" value="BETA-LACTAMASE FAMILY PROTEIN (AFU_ORTHOLOGUE AFUA_5G07500)"/>
    <property type="match status" value="1"/>
</dbReference>
<organism evidence="2 3">
    <name type="scientific">Ktedonosporobacter rubrisoli</name>
    <dbReference type="NCBI Taxonomy" id="2509675"/>
    <lineage>
        <taxon>Bacteria</taxon>
        <taxon>Bacillati</taxon>
        <taxon>Chloroflexota</taxon>
        <taxon>Ktedonobacteria</taxon>
        <taxon>Ktedonobacterales</taxon>
        <taxon>Ktedonosporobacteraceae</taxon>
        <taxon>Ktedonosporobacter</taxon>
    </lineage>
</organism>
<dbReference type="PANTHER" id="PTHR43283">
    <property type="entry name" value="BETA-LACTAMASE-RELATED"/>
    <property type="match status" value="1"/>
</dbReference>
<dbReference type="EMBL" id="CP035758">
    <property type="protein sequence ID" value="QBD79251.1"/>
    <property type="molecule type" value="Genomic_DNA"/>
</dbReference>
<dbReference type="InterPro" id="IPR050789">
    <property type="entry name" value="Diverse_Enzym_Activities"/>
</dbReference>
<evidence type="ECO:0000313" key="2">
    <source>
        <dbReference type="EMBL" id="QBD79251.1"/>
    </source>
</evidence>
<dbReference type="InterPro" id="IPR001466">
    <property type="entry name" value="Beta-lactam-related"/>
</dbReference>
<name>A0A4V0YZC6_KTERU</name>
<keyword evidence="3" id="KW-1185">Reference proteome</keyword>
<accession>A0A4V0YZC6</accession>
<dbReference type="SUPFAM" id="SSF56601">
    <property type="entry name" value="beta-lactamase/transpeptidase-like"/>
    <property type="match status" value="1"/>
</dbReference>
<keyword evidence="2" id="KW-0378">Hydrolase</keyword>
<sequence>MFFDFAHWQARLDELRATHHVPGASLAVLAGGTLHELVSGVLNRRTGVEVTPASVFQVGSITKIHTATLIMQLAASGALELDAKVKDVMPEFATADPEATRTITIRQLLSHTSGLACDFTYDTGRGDDCLARYVEAIKHVPLDSPPGTFSYCSVGYSVLGRLIEVLTGQTWDAALKDRLCDPLGLASTVTLPEDVLRFRAAIGHLGEPGHEPEPVPMWNPLPRSSGPYGGVLCATASDIARLARMHLDGGTAPDGTRVLTTEAVAAMQKREVSTPDRWTFSSDWWGLGWALYDWNGIPGFGHDGATVGQYGYLRVVPESGVILVLLMNGGGASQLCSALFRELLDELAGVKMRPDFGPAQQLPGVDIAPFIGTYKREGVITTITRRAGKPHLMYEFVDGMKGFSPPLEVDLVPVSETAFAAPGNGRFNENWLPVAFSTLPDGRKCVYIGLRVALKIA</sequence>
<gene>
    <name evidence="2" type="ORF">EPA93_26010</name>
</gene>
<dbReference type="KEGG" id="kbs:EPA93_26010"/>
<dbReference type="AlphaFoldDB" id="A0A4V0YZC6"/>
<protein>
    <submittedName>
        <fullName evidence="2">Class A beta-lactamase-related serine hydrolase</fullName>
    </submittedName>
</protein>
<dbReference type="Gene3D" id="3.40.710.10">
    <property type="entry name" value="DD-peptidase/beta-lactamase superfamily"/>
    <property type="match status" value="1"/>
</dbReference>
<dbReference type="Proteomes" id="UP000290365">
    <property type="component" value="Chromosome"/>
</dbReference>